<protein>
    <submittedName>
        <fullName evidence="1">Uncharacterized protein</fullName>
    </submittedName>
</protein>
<gene>
    <name evidence="1" type="ORF">VII00023_14311</name>
</gene>
<accession>F9S2B2</accession>
<reference evidence="1 2" key="1">
    <citation type="journal article" date="2012" name="Int. J. Syst. Evol. Microbiol.">
        <title>Vibrio caribbeanicus sp. nov., isolated from the marine sponge Scleritoderma cyanea.</title>
        <authorList>
            <person name="Hoffmann M."/>
            <person name="Monday S.R."/>
            <person name="Allard M.W."/>
            <person name="Strain E.A."/>
            <person name="Whittaker P."/>
            <person name="Naum M."/>
            <person name="McCarthy P.J."/>
            <person name="Lopez J.V."/>
            <person name="Fischer M."/>
            <person name="Brown E.W."/>
        </authorList>
    </citation>
    <scope>NUCLEOTIDE SEQUENCE [LARGE SCALE GENOMIC DNA]</scope>
    <source>
        <strain evidence="1 2">ATCC 700023</strain>
    </source>
</reference>
<name>F9S2B2_9VIBR</name>
<dbReference type="AlphaFoldDB" id="F9S2B2"/>
<evidence type="ECO:0000313" key="1">
    <source>
        <dbReference type="EMBL" id="EGU39902.1"/>
    </source>
</evidence>
<dbReference type="Proteomes" id="UP000004605">
    <property type="component" value="Unassembled WGS sequence"/>
</dbReference>
<proteinExistence type="predicted"/>
<dbReference type="EMBL" id="AFWF01000143">
    <property type="protein sequence ID" value="EGU39902.1"/>
    <property type="molecule type" value="Genomic_DNA"/>
</dbReference>
<comment type="caution">
    <text evidence="1">The sequence shown here is derived from an EMBL/GenBank/DDBJ whole genome shotgun (WGS) entry which is preliminary data.</text>
</comment>
<evidence type="ECO:0000313" key="2">
    <source>
        <dbReference type="Proteomes" id="UP000004605"/>
    </source>
</evidence>
<sequence length="47" mass="5844">MGREARNREARKMREWRMEKREKDSRLARASLSRMTMVGEWRSEIFK</sequence>
<keyword evidence="2" id="KW-1185">Reference proteome</keyword>
<organism evidence="1 2">
    <name type="scientific">Vibrio ichthyoenteri ATCC 700023</name>
    <dbReference type="NCBI Taxonomy" id="870968"/>
    <lineage>
        <taxon>Bacteria</taxon>
        <taxon>Pseudomonadati</taxon>
        <taxon>Pseudomonadota</taxon>
        <taxon>Gammaproteobacteria</taxon>
        <taxon>Vibrionales</taxon>
        <taxon>Vibrionaceae</taxon>
        <taxon>Vibrio</taxon>
    </lineage>
</organism>